<evidence type="ECO:0000259" key="1">
    <source>
        <dbReference type="Pfam" id="PF21530"/>
    </source>
</evidence>
<feature type="domain" description="DNA helicase Pif1-like 2B" evidence="1">
    <location>
        <begin position="29"/>
        <end position="74"/>
    </location>
</feature>
<keyword evidence="2" id="KW-1185">Reference proteome</keyword>
<reference evidence="3" key="1">
    <citation type="submission" date="2025-08" db="UniProtKB">
        <authorList>
            <consortium name="RefSeq"/>
        </authorList>
    </citation>
    <scope>IDENTIFICATION</scope>
    <source>
        <tissue evidence="3">Whole body</tissue>
    </source>
</reference>
<sequence>MQKVPGEVKCYKSIDTVTNIEVTVHYPQEFLNSLNPAGLPPHELSLKVGRPIMLLRNLNPPNMCKGTRLLIKELKDNLIVAKIIITGPAAGELAHIPRIPMIPTDLLI</sequence>
<dbReference type="GeneID" id="135193663"/>
<evidence type="ECO:0000313" key="2">
    <source>
        <dbReference type="Proteomes" id="UP001652626"/>
    </source>
</evidence>
<organism evidence="2 3">
    <name type="scientific">Vanessa tameamea</name>
    <name type="common">Kamehameha butterfly</name>
    <dbReference type="NCBI Taxonomy" id="334116"/>
    <lineage>
        <taxon>Eukaryota</taxon>
        <taxon>Metazoa</taxon>
        <taxon>Ecdysozoa</taxon>
        <taxon>Arthropoda</taxon>
        <taxon>Hexapoda</taxon>
        <taxon>Insecta</taxon>
        <taxon>Pterygota</taxon>
        <taxon>Neoptera</taxon>
        <taxon>Endopterygota</taxon>
        <taxon>Lepidoptera</taxon>
        <taxon>Glossata</taxon>
        <taxon>Ditrysia</taxon>
        <taxon>Papilionoidea</taxon>
        <taxon>Nymphalidae</taxon>
        <taxon>Nymphalinae</taxon>
        <taxon>Vanessa</taxon>
    </lineage>
</organism>
<dbReference type="RefSeq" id="XP_064073268.1">
    <property type="nucleotide sequence ID" value="XM_064217198.1"/>
</dbReference>
<gene>
    <name evidence="3" type="primary">LOC135193663</name>
</gene>
<evidence type="ECO:0000313" key="3">
    <source>
        <dbReference type="RefSeq" id="XP_064073268.1"/>
    </source>
</evidence>
<proteinExistence type="predicted"/>
<dbReference type="InterPro" id="IPR049163">
    <property type="entry name" value="Pif1-like_2B_dom"/>
</dbReference>
<dbReference type="Proteomes" id="UP001652626">
    <property type="component" value="Chromosome 15"/>
</dbReference>
<dbReference type="PANTHER" id="PTHR10492">
    <property type="match status" value="1"/>
</dbReference>
<dbReference type="Pfam" id="PF21530">
    <property type="entry name" value="Pif1_2B_dom"/>
    <property type="match status" value="1"/>
</dbReference>
<accession>A0ABM4APN7</accession>
<dbReference type="PANTHER" id="PTHR10492:SF57">
    <property type="entry name" value="ATP-DEPENDENT DNA HELICASE"/>
    <property type="match status" value="1"/>
</dbReference>
<protein>
    <submittedName>
        <fullName evidence="3">Uncharacterized protein LOC135193663</fullName>
    </submittedName>
</protein>
<name>A0ABM4APN7_VANTA</name>